<keyword evidence="5" id="KW-0408">Iron</keyword>
<dbReference type="EMBL" id="JACVHF010000025">
    <property type="protein sequence ID" value="MBC9786093.1"/>
    <property type="molecule type" value="Genomic_DNA"/>
</dbReference>
<dbReference type="RefSeq" id="WP_188041519.1">
    <property type="nucleotide sequence ID" value="NZ_JACVHF010000025.1"/>
</dbReference>
<evidence type="ECO:0000256" key="2">
    <source>
        <dbReference type="ARBA" id="ARBA00022485"/>
    </source>
</evidence>
<dbReference type="InterPro" id="IPR023867">
    <property type="entry name" value="Sulphatase_maturase_rSAM"/>
</dbReference>
<evidence type="ECO:0000259" key="7">
    <source>
        <dbReference type="Pfam" id="PF04055"/>
    </source>
</evidence>
<dbReference type="PANTHER" id="PTHR43273:SF2">
    <property type="entry name" value="RADICAL SAM CORE DOMAIN-CONTAINING PROTEIN"/>
    <property type="match status" value="1"/>
</dbReference>
<accession>A0ABR7T5P3</accession>
<dbReference type="InterPro" id="IPR058240">
    <property type="entry name" value="rSAM_sf"/>
</dbReference>
<keyword evidence="4" id="KW-0479">Metal-binding</keyword>
<reference evidence="8 9" key="1">
    <citation type="submission" date="2020-07" db="EMBL/GenBank/DDBJ databases">
        <title>Draft whole-genome sequence of Heliobacterium chlorum DSM 3682, type strain.</title>
        <authorList>
            <person name="Kyndt J.A."/>
            <person name="Meyer T.E."/>
            <person name="Imhoff J.F."/>
        </authorList>
    </citation>
    <scope>NUCLEOTIDE SEQUENCE [LARGE SCALE GENOMIC DNA]</scope>
    <source>
        <strain evidence="8 9">DSM 3682</strain>
    </source>
</reference>
<dbReference type="PROSITE" id="PS01305">
    <property type="entry name" value="MOAA_NIFB_PQQE"/>
    <property type="match status" value="1"/>
</dbReference>
<keyword evidence="2" id="KW-0004">4Fe-4S</keyword>
<name>A0ABR7T5P3_HELCL</name>
<evidence type="ECO:0000256" key="3">
    <source>
        <dbReference type="ARBA" id="ARBA00022691"/>
    </source>
</evidence>
<evidence type="ECO:0000256" key="5">
    <source>
        <dbReference type="ARBA" id="ARBA00023004"/>
    </source>
</evidence>
<dbReference type="SFLD" id="SFLDS00029">
    <property type="entry name" value="Radical_SAM"/>
    <property type="match status" value="1"/>
</dbReference>
<keyword evidence="3" id="KW-0949">S-adenosyl-L-methionine</keyword>
<sequence length="357" mass="41559">MEYYIFVTNNCNLDCNYCSGVNINKNNCYPEKPSYSIGQLKEFIIKTQKTYNDNEINILFFGGEPTLDYDYIFKVIQEIGFVVETMPVKYILHTNGILLDKIPLEILSALNRIIISINYEKIPSYGLYNSYFAKIINNINYIRQLSNITILGRLTITEKVSVYTNVMQVLNFFDYVHWQIENCYTFNRFEDFSKTYIYETKLLYQVWINSLRKGSMLNIIPFMSMVRLLMKIKKSSGILCGFNYGSVYVQTNGNCYSCSEEMNNSEFYIGSVSTLVNFGSFTCKESICVQKSCFEMCYGRCGRMHLKFSNNHINEYCELNRAMISLFEKDKDDIIRLVSSQLSALNDPIFELTECIP</sequence>
<evidence type="ECO:0000256" key="1">
    <source>
        <dbReference type="ARBA" id="ARBA00001966"/>
    </source>
</evidence>
<gene>
    <name evidence="8" type="ORF">H1S01_16610</name>
</gene>
<evidence type="ECO:0000313" key="9">
    <source>
        <dbReference type="Proteomes" id="UP000617402"/>
    </source>
</evidence>
<proteinExistence type="predicted"/>
<evidence type="ECO:0000256" key="6">
    <source>
        <dbReference type="ARBA" id="ARBA00023014"/>
    </source>
</evidence>
<protein>
    <submittedName>
        <fullName evidence="8">Radical SAM protein</fullName>
    </submittedName>
</protein>
<evidence type="ECO:0000313" key="8">
    <source>
        <dbReference type="EMBL" id="MBC9786093.1"/>
    </source>
</evidence>
<dbReference type="Proteomes" id="UP000617402">
    <property type="component" value="Unassembled WGS sequence"/>
</dbReference>
<keyword evidence="9" id="KW-1185">Reference proteome</keyword>
<dbReference type="PANTHER" id="PTHR43273">
    <property type="entry name" value="ANAEROBIC SULFATASE-MATURATING ENZYME HOMOLOG ASLB-RELATED"/>
    <property type="match status" value="1"/>
</dbReference>
<comment type="cofactor">
    <cofactor evidence="1">
        <name>[4Fe-4S] cluster</name>
        <dbReference type="ChEBI" id="CHEBI:49883"/>
    </cofactor>
</comment>
<organism evidence="8 9">
    <name type="scientific">Heliobacterium chlorum</name>
    <dbReference type="NCBI Taxonomy" id="2698"/>
    <lineage>
        <taxon>Bacteria</taxon>
        <taxon>Bacillati</taxon>
        <taxon>Bacillota</taxon>
        <taxon>Clostridia</taxon>
        <taxon>Eubacteriales</taxon>
        <taxon>Heliobacteriaceae</taxon>
        <taxon>Heliobacterium</taxon>
    </lineage>
</organism>
<dbReference type="InterPro" id="IPR007197">
    <property type="entry name" value="rSAM"/>
</dbReference>
<evidence type="ECO:0000256" key="4">
    <source>
        <dbReference type="ARBA" id="ARBA00022723"/>
    </source>
</evidence>
<dbReference type="InterPro" id="IPR013785">
    <property type="entry name" value="Aldolase_TIM"/>
</dbReference>
<dbReference type="Pfam" id="PF04055">
    <property type="entry name" value="Radical_SAM"/>
    <property type="match status" value="1"/>
</dbReference>
<keyword evidence="6" id="KW-0411">Iron-sulfur</keyword>
<dbReference type="SUPFAM" id="SSF102114">
    <property type="entry name" value="Radical SAM enzymes"/>
    <property type="match status" value="1"/>
</dbReference>
<dbReference type="InterPro" id="IPR000385">
    <property type="entry name" value="MoaA_NifB_PqqE_Fe-S-bd_CS"/>
</dbReference>
<feature type="domain" description="Radical SAM core" evidence="7">
    <location>
        <begin position="6"/>
        <end position="158"/>
    </location>
</feature>
<dbReference type="Gene3D" id="3.20.20.70">
    <property type="entry name" value="Aldolase class I"/>
    <property type="match status" value="1"/>
</dbReference>
<comment type="caution">
    <text evidence="8">The sequence shown here is derived from an EMBL/GenBank/DDBJ whole genome shotgun (WGS) entry which is preliminary data.</text>
</comment>
<dbReference type="CDD" id="cd01335">
    <property type="entry name" value="Radical_SAM"/>
    <property type="match status" value="1"/>
</dbReference>